<evidence type="ECO:0000313" key="2">
    <source>
        <dbReference type="Proteomes" id="UP000032305"/>
    </source>
</evidence>
<gene>
    <name evidence="1" type="ORF">SP5_034_01420</name>
</gene>
<comment type="caution">
    <text evidence="1">The sequence shown here is derived from an EMBL/GenBank/DDBJ whole genome shotgun (WGS) entry which is preliminary data.</text>
</comment>
<dbReference type="Proteomes" id="UP000032305">
    <property type="component" value="Unassembled WGS sequence"/>
</dbReference>
<name>A0A0A1W5V7_9SPHN</name>
<reference evidence="1 2" key="1">
    <citation type="submission" date="2014-11" db="EMBL/GenBank/DDBJ databases">
        <title>Whole genome shotgun sequence of Sphingomonas parapaucimobilis NBRC 15100.</title>
        <authorList>
            <person name="Katano-Makiyama Y."/>
            <person name="Hosoyama A."/>
            <person name="Hashimoto M."/>
            <person name="Hosoyama Y."/>
            <person name="Noguchi M."/>
            <person name="Numata M."/>
            <person name="Tsuchikane K."/>
            <person name="Hirakata S."/>
            <person name="Uohara A."/>
            <person name="Shimodaira J."/>
            <person name="Ohji S."/>
            <person name="Ichikawa N."/>
            <person name="Kimura A."/>
            <person name="Yamazoe A."/>
            <person name="Fujita N."/>
        </authorList>
    </citation>
    <scope>NUCLEOTIDE SEQUENCE [LARGE SCALE GENOMIC DNA]</scope>
    <source>
        <strain evidence="1 2">NBRC 15100</strain>
    </source>
</reference>
<dbReference type="OrthoDB" id="7584634at2"/>
<dbReference type="EMBL" id="BBPI01000034">
    <property type="protein sequence ID" value="GAM00567.1"/>
    <property type="molecule type" value="Genomic_DNA"/>
</dbReference>
<sequence length="141" mass="14617">MTDTTTRPAVDDRGESILILGGESMGLRPSYEAIQEIEATLDRGLVDLARDAIDLKLKLAAVAQIVCGLVRAFGRATADKNLSGANAARIGRLILEADGGLLVVQKQLSGVLSVAVTGGYDAEGNPKPTTITTTEEAPVVG</sequence>
<dbReference type="AlphaFoldDB" id="A0A0A1W5V7"/>
<accession>A0A0A1W5V7</accession>
<organism evidence="1 2">
    <name type="scientific">Sphingomonas parapaucimobilis NBRC 15100</name>
    <dbReference type="NCBI Taxonomy" id="1219049"/>
    <lineage>
        <taxon>Bacteria</taxon>
        <taxon>Pseudomonadati</taxon>
        <taxon>Pseudomonadota</taxon>
        <taxon>Alphaproteobacteria</taxon>
        <taxon>Sphingomonadales</taxon>
        <taxon>Sphingomonadaceae</taxon>
        <taxon>Sphingomonas</taxon>
    </lineage>
</organism>
<evidence type="ECO:0000313" key="1">
    <source>
        <dbReference type="EMBL" id="GAM00567.1"/>
    </source>
</evidence>
<dbReference type="eggNOG" id="ENOG5031CB3">
    <property type="taxonomic scope" value="Bacteria"/>
</dbReference>
<dbReference type="RefSeq" id="WP_042485635.1">
    <property type="nucleotide sequence ID" value="NZ_BBPI01000034.1"/>
</dbReference>
<keyword evidence="2" id="KW-1185">Reference proteome</keyword>
<proteinExistence type="predicted"/>
<protein>
    <submittedName>
        <fullName evidence="1">Uncharacterized protein</fullName>
    </submittedName>
</protein>